<evidence type="ECO:0000313" key="2">
    <source>
        <dbReference type="Proteomes" id="UP000789508"/>
    </source>
</evidence>
<comment type="caution">
    <text evidence="1">The sequence shown here is derived from an EMBL/GenBank/DDBJ whole genome shotgun (WGS) entry which is preliminary data.</text>
</comment>
<gene>
    <name evidence="1" type="ORF">ALEPTO_LOCUS1309</name>
</gene>
<feature type="non-terminal residue" evidence="1">
    <location>
        <position position="66"/>
    </location>
</feature>
<dbReference type="Proteomes" id="UP000789508">
    <property type="component" value="Unassembled WGS sequence"/>
</dbReference>
<dbReference type="EMBL" id="CAJVPS010000133">
    <property type="protein sequence ID" value="CAG8456500.1"/>
    <property type="molecule type" value="Genomic_DNA"/>
</dbReference>
<proteinExistence type="predicted"/>
<accession>A0A9N8VP05</accession>
<dbReference type="AlphaFoldDB" id="A0A9N8VP05"/>
<name>A0A9N8VP05_9GLOM</name>
<organism evidence="1 2">
    <name type="scientific">Ambispora leptoticha</name>
    <dbReference type="NCBI Taxonomy" id="144679"/>
    <lineage>
        <taxon>Eukaryota</taxon>
        <taxon>Fungi</taxon>
        <taxon>Fungi incertae sedis</taxon>
        <taxon>Mucoromycota</taxon>
        <taxon>Glomeromycotina</taxon>
        <taxon>Glomeromycetes</taxon>
        <taxon>Archaeosporales</taxon>
        <taxon>Ambisporaceae</taxon>
        <taxon>Ambispora</taxon>
    </lineage>
</organism>
<reference evidence="1" key="1">
    <citation type="submission" date="2021-06" db="EMBL/GenBank/DDBJ databases">
        <authorList>
            <person name="Kallberg Y."/>
            <person name="Tangrot J."/>
            <person name="Rosling A."/>
        </authorList>
    </citation>
    <scope>NUCLEOTIDE SEQUENCE</scope>
    <source>
        <strain evidence="1">FL130A</strain>
    </source>
</reference>
<sequence>MHDRSSKTIYSATTKLYPGVISCLYGDENTPLSNIIVGPFPDIGVRPIQNVWRLLPDIGSAQKFWR</sequence>
<protein>
    <submittedName>
        <fullName evidence="1">4874_t:CDS:1</fullName>
    </submittedName>
</protein>
<evidence type="ECO:0000313" key="1">
    <source>
        <dbReference type="EMBL" id="CAG8456500.1"/>
    </source>
</evidence>
<keyword evidence="2" id="KW-1185">Reference proteome</keyword>